<protein>
    <recommendedName>
        <fullName evidence="1">SAV-6107-like HEPN domain-containing protein</fullName>
    </recommendedName>
</protein>
<comment type="caution">
    <text evidence="2">The sequence shown here is derived from an EMBL/GenBank/DDBJ whole genome shotgun (WGS) entry which is preliminary data.</text>
</comment>
<evidence type="ECO:0000259" key="1">
    <source>
        <dbReference type="Pfam" id="PF18726"/>
    </source>
</evidence>
<reference evidence="2 3" key="1">
    <citation type="submission" date="2017-07" db="EMBL/GenBank/DDBJ databases">
        <title>Draft whole genome sequences of clinical Proprionibacteriaceae strains.</title>
        <authorList>
            <person name="Bernier A.-M."/>
            <person name="Bernard K."/>
            <person name="Domingo M.-C."/>
        </authorList>
    </citation>
    <scope>NUCLEOTIDE SEQUENCE [LARGE SCALE GENOMIC DNA]</scope>
    <source>
        <strain evidence="2 3">NML 160184</strain>
    </source>
</reference>
<dbReference type="AlphaFoldDB" id="A0A255EFI5"/>
<accession>A0A255EFI5</accession>
<organism evidence="2 3">
    <name type="scientific">Parenemella sanctibonifatiensis</name>
    <dbReference type="NCBI Taxonomy" id="2016505"/>
    <lineage>
        <taxon>Bacteria</taxon>
        <taxon>Bacillati</taxon>
        <taxon>Actinomycetota</taxon>
        <taxon>Actinomycetes</taxon>
        <taxon>Propionibacteriales</taxon>
        <taxon>Propionibacteriaceae</taxon>
        <taxon>Parenemella</taxon>
    </lineage>
</organism>
<gene>
    <name evidence="2" type="ORF">CGZ92_05290</name>
</gene>
<dbReference type="EMBL" id="NMVI01000013">
    <property type="protein sequence ID" value="OYN88345.1"/>
    <property type="molecule type" value="Genomic_DNA"/>
</dbReference>
<name>A0A255EFI5_9ACTN</name>
<dbReference type="InterPro" id="IPR040891">
    <property type="entry name" value="HEPN_SAV_6107"/>
</dbReference>
<dbReference type="Proteomes" id="UP000216533">
    <property type="component" value="Unassembled WGS sequence"/>
</dbReference>
<evidence type="ECO:0000313" key="3">
    <source>
        <dbReference type="Proteomes" id="UP000216533"/>
    </source>
</evidence>
<feature type="domain" description="SAV-6107-like HEPN" evidence="1">
    <location>
        <begin position="20"/>
        <end position="115"/>
    </location>
</feature>
<sequence>MMANSDPEARRRIDGLLWEADQVRSVAQRHLRAYAAAVAVGDLVLTARLPGHRPGAIPLSRIWRVLCRVAPEYAEWGLFFDSLTGRHREVLDGAQPSSREADDLLRDATSFRDRVVARLHHPAYRGRQLSEQRRRLASLGW</sequence>
<evidence type="ECO:0000313" key="2">
    <source>
        <dbReference type="EMBL" id="OYN88345.1"/>
    </source>
</evidence>
<dbReference type="Pfam" id="PF18726">
    <property type="entry name" value="HEPN_SAV_6107"/>
    <property type="match status" value="1"/>
</dbReference>
<proteinExistence type="predicted"/>